<dbReference type="SMART" id="SM00729">
    <property type="entry name" value="Elp3"/>
    <property type="match status" value="1"/>
</dbReference>
<feature type="domain" description="Radical SAM core" evidence="15">
    <location>
        <begin position="13"/>
        <end position="233"/>
    </location>
</feature>
<keyword evidence="10 13" id="KW-0408">Iron</keyword>
<dbReference type="HAMAP" id="MF_01694">
    <property type="entry name" value="BioB"/>
    <property type="match status" value="1"/>
</dbReference>
<comment type="cofactor">
    <cofactor evidence="13">
        <name>[2Fe-2S] cluster</name>
        <dbReference type="ChEBI" id="CHEBI:190135"/>
    </cofactor>
    <text evidence="13">Binds 1 [2Fe-2S] cluster. The cluster is coordinated with 3 cysteines and 1 arginine.</text>
</comment>
<keyword evidence="5 13" id="KW-0808">Transferase</keyword>
<evidence type="ECO:0000256" key="14">
    <source>
        <dbReference type="PIRSR" id="PIRSR001619-1"/>
    </source>
</evidence>
<dbReference type="SMART" id="SM00876">
    <property type="entry name" value="BATS"/>
    <property type="match status" value="1"/>
</dbReference>
<dbReference type="AlphaFoldDB" id="A0A5C2HEA5"/>
<evidence type="ECO:0000256" key="10">
    <source>
        <dbReference type="ARBA" id="ARBA00023004"/>
    </source>
</evidence>
<keyword evidence="8 13" id="KW-0479">Metal-binding</keyword>
<name>A0A5C2HEA5_9BACT</name>
<dbReference type="InterPro" id="IPR007197">
    <property type="entry name" value="rSAM"/>
</dbReference>
<dbReference type="GO" id="GO:0005506">
    <property type="term" value="F:iron ion binding"/>
    <property type="evidence" value="ECO:0007669"/>
    <property type="project" value="UniProtKB-UniRule"/>
</dbReference>
<dbReference type="EC" id="2.8.1.6" evidence="3 13"/>
<comment type="cofactor">
    <cofactor evidence="14">
        <name>[2Fe-2S] cluster</name>
        <dbReference type="ChEBI" id="CHEBI:190135"/>
    </cofactor>
    <text evidence="14">Binds 1 [2Fe-2S] cluster. The cluster is coordinated with 3 cysteines and 1 arginine.</text>
</comment>
<evidence type="ECO:0000256" key="3">
    <source>
        <dbReference type="ARBA" id="ARBA00012236"/>
    </source>
</evidence>
<comment type="subunit">
    <text evidence="13">Homodimer.</text>
</comment>
<feature type="binding site" evidence="13 14">
    <location>
        <position position="31"/>
    </location>
    <ligand>
        <name>[4Fe-4S] cluster</name>
        <dbReference type="ChEBI" id="CHEBI:49883"/>
        <note>4Fe-4S-S-AdoMet</note>
    </ligand>
</feature>
<evidence type="ECO:0000256" key="5">
    <source>
        <dbReference type="ARBA" id="ARBA00022679"/>
    </source>
</evidence>
<dbReference type="SFLD" id="SFLDG01278">
    <property type="entry name" value="biotin_synthase_like"/>
    <property type="match status" value="1"/>
</dbReference>
<comment type="function">
    <text evidence="13">Catalyzes the conversion of dethiobiotin (DTB) to biotin by the insertion of a sulfur atom into dethiobiotin via a radical-based mechanism.</text>
</comment>
<gene>
    <name evidence="13 16" type="primary">bioB</name>
    <name evidence="16" type="ORF">APAC_2462</name>
</gene>
<dbReference type="KEGG" id="apai:APAC_2462"/>
<evidence type="ECO:0000256" key="4">
    <source>
        <dbReference type="ARBA" id="ARBA00022485"/>
    </source>
</evidence>
<dbReference type="GO" id="GO:0004076">
    <property type="term" value="F:biotin synthase activity"/>
    <property type="evidence" value="ECO:0007669"/>
    <property type="project" value="UniProtKB-UniRule"/>
</dbReference>
<comment type="catalytic activity">
    <reaction evidence="12 13">
        <text>(4R,5S)-dethiobiotin + (sulfur carrier)-SH + 2 reduced [2Fe-2S]-[ferredoxin] + 2 S-adenosyl-L-methionine = (sulfur carrier)-H + biotin + 2 5'-deoxyadenosine + 2 L-methionine + 2 oxidized [2Fe-2S]-[ferredoxin]</text>
        <dbReference type="Rhea" id="RHEA:22060"/>
        <dbReference type="Rhea" id="RHEA-COMP:10000"/>
        <dbReference type="Rhea" id="RHEA-COMP:10001"/>
        <dbReference type="Rhea" id="RHEA-COMP:14737"/>
        <dbReference type="Rhea" id="RHEA-COMP:14739"/>
        <dbReference type="ChEBI" id="CHEBI:17319"/>
        <dbReference type="ChEBI" id="CHEBI:29917"/>
        <dbReference type="ChEBI" id="CHEBI:33737"/>
        <dbReference type="ChEBI" id="CHEBI:33738"/>
        <dbReference type="ChEBI" id="CHEBI:57586"/>
        <dbReference type="ChEBI" id="CHEBI:57844"/>
        <dbReference type="ChEBI" id="CHEBI:59789"/>
        <dbReference type="ChEBI" id="CHEBI:64428"/>
        <dbReference type="ChEBI" id="CHEBI:149473"/>
        <dbReference type="EC" id="2.8.1.6"/>
    </reaction>
</comment>
<dbReference type="Pfam" id="PF04055">
    <property type="entry name" value="Radical_SAM"/>
    <property type="match status" value="1"/>
</dbReference>
<keyword evidence="17" id="KW-1185">Reference proteome</keyword>
<evidence type="ECO:0000256" key="13">
    <source>
        <dbReference type="HAMAP-Rule" id="MF_01694"/>
    </source>
</evidence>
<dbReference type="PROSITE" id="PS51918">
    <property type="entry name" value="RADICAL_SAM"/>
    <property type="match status" value="1"/>
</dbReference>
<feature type="binding site" evidence="13 14">
    <location>
        <position position="35"/>
    </location>
    <ligand>
        <name>[4Fe-4S] cluster</name>
        <dbReference type="ChEBI" id="CHEBI:49883"/>
        <note>4Fe-4S-S-AdoMet</note>
    </ligand>
</feature>
<dbReference type="InterPro" id="IPR002684">
    <property type="entry name" value="Biotin_synth/BioAB"/>
</dbReference>
<dbReference type="PIRSF" id="PIRSF001619">
    <property type="entry name" value="Biotin_synth"/>
    <property type="match status" value="1"/>
</dbReference>
<evidence type="ECO:0000256" key="6">
    <source>
        <dbReference type="ARBA" id="ARBA00022691"/>
    </source>
</evidence>
<dbReference type="Gene3D" id="3.20.20.70">
    <property type="entry name" value="Aldolase class I"/>
    <property type="match status" value="1"/>
</dbReference>
<dbReference type="GO" id="GO:0009102">
    <property type="term" value="P:biotin biosynthetic process"/>
    <property type="evidence" value="ECO:0007669"/>
    <property type="project" value="UniProtKB-UniRule"/>
</dbReference>
<sequence>MKTILRKKSINMNENNEIFLCAICNIESGTCNEDCKFCTQSVKYKAEIQRYKQKEIEQIVEEAKRARANNANGFCLVTAGKGLTPKRLEYVCEAARAIKKEKLGLILIACNGIASVEQLQALKDAGVDAYNHNLETARDFYETICTTHPWDDRYQTCLNVKEVGLRLVTGGIFGMGETQEQRISMLESLASLDPMNVPLNFFHPNAALPIVENTITREEAFELITLARKMIPNAKKIMVAGGREVMFGDEQYKIFEKGANAFVIGDYLTTAGKTPADDIAELEKHGYKIKRERD</sequence>
<dbReference type="InterPro" id="IPR006638">
    <property type="entry name" value="Elp3/MiaA/NifB-like_rSAM"/>
</dbReference>
<organism evidence="16 17">
    <name type="scientific">Malaciobacter pacificus</name>
    <dbReference type="NCBI Taxonomy" id="1080223"/>
    <lineage>
        <taxon>Bacteria</taxon>
        <taxon>Pseudomonadati</taxon>
        <taxon>Campylobacterota</taxon>
        <taxon>Epsilonproteobacteria</taxon>
        <taxon>Campylobacterales</taxon>
        <taxon>Arcobacteraceae</taxon>
        <taxon>Malaciobacter</taxon>
    </lineage>
</organism>
<dbReference type="UniPathway" id="UPA00078">
    <property type="reaction ID" value="UER00162"/>
</dbReference>
<reference evidence="16 17" key="3">
    <citation type="submission" date="2019-09" db="EMBL/GenBank/DDBJ databases">
        <title>Taxonomic note: a critical rebuttal of the proposed division of the genus Arcobacter into six genera, emended descriptions of Arcobacter anaerophilus and the genus Arcobacter, and an assessment of genus-level boundaries for Epsilonproteobacteria using in silico genomic comparator tools.</title>
        <authorList>
            <person name="On S.L.W."/>
            <person name="Miller W.G."/>
            <person name="Biggs P."/>
            <person name="Cornelius A."/>
            <person name="Vandamme P."/>
        </authorList>
    </citation>
    <scope>NUCLEOTIDE SEQUENCE [LARGE SCALE GENOMIC DNA]</scope>
    <source>
        <strain evidence="16 17">LMG 26638</strain>
    </source>
</reference>
<evidence type="ECO:0000256" key="2">
    <source>
        <dbReference type="ARBA" id="ARBA00010765"/>
    </source>
</evidence>
<dbReference type="InterPro" id="IPR024177">
    <property type="entry name" value="Biotin_synthase"/>
</dbReference>
<keyword evidence="11 13" id="KW-0411">Iron-sulfur</keyword>
<comment type="similarity">
    <text evidence="2 13">Belongs to the radical SAM superfamily. Biotin synthase family.</text>
</comment>
<dbReference type="InterPro" id="IPR013785">
    <property type="entry name" value="Aldolase_TIM"/>
</dbReference>
<evidence type="ECO:0000313" key="17">
    <source>
        <dbReference type="Proteomes" id="UP000322726"/>
    </source>
</evidence>
<evidence type="ECO:0000313" key="16">
    <source>
        <dbReference type="EMBL" id="QEP35516.1"/>
    </source>
</evidence>
<dbReference type="GO" id="GO:0051539">
    <property type="term" value="F:4 iron, 4 sulfur cluster binding"/>
    <property type="evidence" value="ECO:0007669"/>
    <property type="project" value="UniProtKB-KW"/>
</dbReference>
<comment type="cofactor">
    <cofactor evidence="13 14">
        <name>[4Fe-4S] cluster</name>
        <dbReference type="ChEBI" id="CHEBI:49883"/>
    </cofactor>
    <text evidence="13 14">Binds 1 [4Fe-4S] cluster. The cluster is coordinated with 3 cysteines and an exchangeable S-adenosyl-L-methionine.</text>
</comment>
<feature type="binding site" evidence="13 14">
    <location>
        <position position="75"/>
    </location>
    <ligand>
        <name>[2Fe-2S] cluster</name>
        <dbReference type="ChEBI" id="CHEBI:190135"/>
    </ligand>
</feature>
<evidence type="ECO:0000256" key="8">
    <source>
        <dbReference type="ARBA" id="ARBA00022723"/>
    </source>
</evidence>
<comment type="pathway">
    <text evidence="1 13">Cofactor biosynthesis; biotin biosynthesis; biotin from 7,8-diaminononanoate: step 2/2.</text>
</comment>
<dbReference type="GO" id="GO:0051537">
    <property type="term" value="F:2 iron, 2 sulfur cluster binding"/>
    <property type="evidence" value="ECO:0007669"/>
    <property type="project" value="UniProtKB-KW"/>
</dbReference>
<keyword evidence="4 13" id="KW-0004">4Fe-4S</keyword>
<dbReference type="SFLD" id="SFLDS00029">
    <property type="entry name" value="Radical_SAM"/>
    <property type="match status" value="1"/>
</dbReference>
<reference evidence="17" key="2">
    <citation type="submission" date="2019-09" db="EMBL/GenBank/DDBJ databases">
        <title>Complete genome sequencing of four Arcobacter species reveals a diverse suite of mobile elements.</title>
        <authorList>
            <person name="On S.L.W."/>
            <person name="Miller W.G."/>
            <person name="Biggs P."/>
            <person name="Cornelius A."/>
            <person name="Vandamme P."/>
        </authorList>
    </citation>
    <scope>NUCLEOTIDE SEQUENCE [LARGE SCALE GENOMIC DNA]</scope>
    <source>
        <strain evidence="17">LMG 26638</strain>
    </source>
</reference>
<dbReference type="CDD" id="cd01335">
    <property type="entry name" value="Radical_SAM"/>
    <property type="match status" value="1"/>
</dbReference>
<dbReference type="NCBIfam" id="NF006308">
    <property type="entry name" value="PRK08508.1"/>
    <property type="match status" value="1"/>
</dbReference>
<keyword evidence="6 13" id="KW-0949">S-adenosyl-L-methionine</keyword>
<dbReference type="NCBIfam" id="TIGR00433">
    <property type="entry name" value="bioB"/>
    <property type="match status" value="1"/>
</dbReference>
<evidence type="ECO:0000256" key="9">
    <source>
        <dbReference type="ARBA" id="ARBA00022756"/>
    </source>
</evidence>
<reference evidence="16 17" key="1">
    <citation type="submission" date="2019-09" db="EMBL/GenBank/DDBJ databases">
        <title>Complete genome sequencing of four Arcobacter species reveals a diverse suite of mobile elements.</title>
        <authorList>
            <person name="Miller W.G."/>
            <person name="Yee E."/>
            <person name="Bono J.L."/>
        </authorList>
    </citation>
    <scope>NUCLEOTIDE SEQUENCE [LARGE SCALE GENOMIC DNA]</scope>
    <source>
        <strain evidence="16 17">LMG 26638</strain>
    </source>
</reference>
<evidence type="ECO:0000256" key="12">
    <source>
        <dbReference type="ARBA" id="ARBA00051157"/>
    </source>
</evidence>
<protein>
    <recommendedName>
        <fullName evidence="3 13">Biotin synthase</fullName>
        <ecNumber evidence="3 13">2.8.1.6</ecNumber>
    </recommendedName>
</protein>
<evidence type="ECO:0000256" key="1">
    <source>
        <dbReference type="ARBA" id="ARBA00004942"/>
    </source>
</evidence>
<dbReference type="SUPFAM" id="SSF102114">
    <property type="entry name" value="Radical SAM enzymes"/>
    <property type="match status" value="1"/>
</dbReference>
<keyword evidence="7 13" id="KW-0001">2Fe-2S</keyword>
<dbReference type="InterPro" id="IPR058240">
    <property type="entry name" value="rSAM_sf"/>
</dbReference>
<keyword evidence="9 13" id="KW-0093">Biotin biosynthesis</keyword>
<dbReference type="Pfam" id="PF06968">
    <property type="entry name" value="BATS"/>
    <property type="match status" value="1"/>
</dbReference>
<feature type="binding site" evidence="13 14">
    <location>
        <position position="38"/>
    </location>
    <ligand>
        <name>[4Fe-4S] cluster</name>
        <dbReference type="ChEBI" id="CHEBI:49883"/>
        <note>4Fe-4S-S-AdoMet</note>
    </ligand>
</feature>
<dbReference type="SFLD" id="SFLDG01060">
    <property type="entry name" value="BATS_domain_containing"/>
    <property type="match status" value="1"/>
</dbReference>
<comment type="caution">
    <text evidence="13">Lacks conserved residue(s) required for the propagation of feature annotation.</text>
</comment>
<proteinExistence type="inferred from homology"/>
<dbReference type="InterPro" id="IPR010722">
    <property type="entry name" value="BATS_dom"/>
</dbReference>
<accession>A0A5C2HEA5</accession>
<dbReference type="PANTHER" id="PTHR22976:SF2">
    <property type="entry name" value="BIOTIN SYNTHASE, MITOCHONDRIAL"/>
    <property type="match status" value="1"/>
</dbReference>
<dbReference type="EMBL" id="CP035928">
    <property type="protein sequence ID" value="QEP35516.1"/>
    <property type="molecule type" value="Genomic_DNA"/>
</dbReference>
<evidence type="ECO:0000259" key="15">
    <source>
        <dbReference type="PROSITE" id="PS51918"/>
    </source>
</evidence>
<evidence type="ECO:0000256" key="11">
    <source>
        <dbReference type="ARBA" id="ARBA00023014"/>
    </source>
</evidence>
<dbReference type="Proteomes" id="UP000322726">
    <property type="component" value="Chromosome"/>
</dbReference>
<dbReference type="PANTHER" id="PTHR22976">
    <property type="entry name" value="BIOTIN SYNTHASE"/>
    <property type="match status" value="1"/>
</dbReference>
<evidence type="ECO:0000256" key="7">
    <source>
        <dbReference type="ARBA" id="ARBA00022714"/>
    </source>
</evidence>